<evidence type="ECO:0000313" key="2">
    <source>
        <dbReference type="EMBL" id="KAF7677387.1"/>
    </source>
</evidence>
<dbReference type="GeneID" id="62202471"/>
<accession>A0A8H7B8K9</accession>
<organism evidence="2 3">
    <name type="scientific">Alternaria burnsii</name>
    <dbReference type="NCBI Taxonomy" id="1187904"/>
    <lineage>
        <taxon>Eukaryota</taxon>
        <taxon>Fungi</taxon>
        <taxon>Dikarya</taxon>
        <taxon>Ascomycota</taxon>
        <taxon>Pezizomycotina</taxon>
        <taxon>Dothideomycetes</taxon>
        <taxon>Pleosporomycetidae</taxon>
        <taxon>Pleosporales</taxon>
        <taxon>Pleosporineae</taxon>
        <taxon>Pleosporaceae</taxon>
        <taxon>Alternaria</taxon>
        <taxon>Alternaria sect. Alternaria</taxon>
    </lineage>
</organism>
<evidence type="ECO:0000256" key="1">
    <source>
        <dbReference type="SAM" id="MobiDB-lite"/>
    </source>
</evidence>
<dbReference type="RefSeq" id="XP_038787565.1">
    <property type="nucleotide sequence ID" value="XM_038929293.1"/>
</dbReference>
<comment type="caution">
    <text evidence="2">The sequence shown here is derived from an EMBL/GenBank/DDBJ whole genome shotgun (WGS) entry which is preliminary data.</text>
</comment>
<name>A0A8H7B8K9_9PLEO</name>
<keyword evidence="3" id="KW-1185">Reference proteome</keyword>
<reference evidence="2" key="1">
    <citation type="submission" date="2020-01" db="EMBL/GenBank/DDBJ databases">
        <authorList>
            <person name="Feng Z.H.Z."/>
        </authorList>
    </citation>
    <scope>NUCLEOTIDE SEQUENCE</scope>
    <source>
        <strain evidence="2">CBS107.38</strain>
    </source>
</reference>
<dbReference type="Proteomes" id="UP000596902">
    <property type="component" value="Unassembled WGS sequence"/>
</dbReference>
<dbReference type="AlphaFoldDB" id="A0A8H7B8K9"/>
<sequence length="85" mass="9440">MPQQQVPFGATNSPQQRSSDTVTLCPYHIGVLSSTSNTYASNMNPMDRFLAEGPAEQSAMFIRHDNGEPSTKRHCTCQRVHNAKM</sequence>
<gene>
    <name evidence="2" type="ORF">GT037_004246</name>
</gene>
<feature type="region of interest" description="Disordered" evidence="1">
    <location>
        <begin position="1"/>
        <end position="21"/>
    </location>
</feature>
<proteinExistence type="predicted"/>
<reference evidence="2" key="2">
    <citation type="submission" date="2020-08" db="EMBL/GenBank/DDBJ databases">
        <title>Draft Genome Sequence of Cumin Blight Pathogen Alternaria burnsii.</title>
        <authorList>
            <person name="Feng Z."/>
        </authorList>
    </citation>
    <scope>NUCLEOTIDE SEQUENCE</scope>
    <source>
        <strain evidence="2">CBS107.38</strain>
    </source>
</reference>
<dbReference type="EMBL" id="JAAABM010000005">
    <property type="protein sequence ID" value="KAF7677387.1"/>
    <property type="molecule type" value="Genomic_DNA"/>
</dbReference>
<protein>
    <submittedName>
        <fullName evidence="2">Uncharacterized protein</fullName>
    </submittedName>
</protein>
<evidence type="ECO:0000313" key="3">
    <source>
        <dbReference type="Proteomes" id="UP000596902"/>
    </source>
</evidence>